<organism evidence="2 3">
    <name type="scientific">Alkalicoccus daliensis</name>
    <dbReference type="NCBI Taxonomy" id="745820"/>
    <lineage>
        <taxon>Bacteria</taxon>
        <taxon>Bacillati</taxon>
        <taxon>Bacillota</taxon>
        <taxon>Bacilli</taxon>
        <taxon>Bacillales</taxon>
        <taxon>Bacillaceae</taxon>
        <taxon>Alkalicoccus</taxon>
    </lineage>
</organism>
<dbReference type="InterPro" id="IPR025889">
    <property type="entry name" value="GSP17M-like_dom"/>
</dbReference>
<keyword evidence="3" id="KW-1185">Reference proteome</keyword>
<name>A0A1H0HSD4_9BACI</name>
<dbReference type="Proteomes" id="UP000198778">
    <property type="component" value="Unassembled WGS sequence"/>
</dbReference>
<proteinExistence type="predicted"/>
<feature type="domain" description="General stress protein 17M-like" evidence="1">
    <location>
        <begin position="7"/>
        <end position="100"/>
    </location>
</feature>
<evidence type="ECO:0000313" key="3">
    <source>
        <dbReference type="Proteomes" id="UP000198778"/>
    </source>
</evidence>
<dbReference type="EMBL" id="FNIL01000009">
    <property type="protein sequence ID" value="SDO22112.1"/>
    <property type="molecule type" value="Genomic_DNA"/>
</dbReference>
<dbReference type="AlphaFoldDB" id="A0A1H0HSD4"/>
<gene>
    <name evidence="2" type="ORF">SAMN04488053_10922</name>
</gene>
<evidence type="ECO:0000313" key="2">
    <source>
        <dbReference type="EMBL" id="SDO22112.1"/>
    </source>
</evidence>
<accession>A0A1H0HSD4</accession>
<dbReference type="STRING" id="745820.SAMN04488053_10922"/>
<dbReference type="OrthoDB" id="2353304at2"/>
<protein>
    <submittedName>
        <fullName evidence="2">Heat induced stress protein YflT</fullName>
    </submittedName>
</protein>
<evidence type="ECO:0000259" key="1">
    <source>
        <dbReference type="Pfam" id="PF11181"/>
    </source>
</evidence>
<dbReference type="RefSeq" id="WP_090843393.1">
    <property type="nucleotide sequence ID" value="NZ_FNIL01000009.1"/>
</dbReference>
<dbReference type="Pfam" id="PF11181">
    <property type="entry name" value="YflT"/>
    <property type="match status" value="1"/>
</dbReference>
<reference evidence="3" key="1">
    <citation type="submission" date="2016-10" db="EMBL/GenBank/DDBJ databases">
        <authorList>
            <person name="Varghese N."/>
            <person name="Submissions S."/>
        </authorList>
    </citation>
    <scope>NUCLEOTIDE SEQUENCE [LARGE SCALE GENOMIC DNA]</scope>
    <source>
        <strain evidence="3">CGMCC 1.10369</strain>
    </source>
</reference>
<sequence length="114" mass="12977">MSSPKWKLFHNDETLNESINNLRESGVSDDDIYILSHDNSHERRNRKNTDANKIGVSEIGVGTTLKNVFRNKGDKLRTKMKEIGLSSDKADELEEELDKGKTLLVVTNQDEVDF</sequence>